<dbReference type="Pfam" id="PF10079">
    <property type="entry name" value="Rossmann-like_BshC"/>
    <property type="match status" value="2"/>
</dbReference>
<organism evidence="2 3">
    <name type="scientific">Eiseniibacteriota bacterium</name>
    <dbReference type="NCBI Taxonomy" id="2212470"/>
    <lineage>
        <taxon>Bacteria</taxon>
        <taxon>Candidatus Eiseniibacteriota</taxon>
    </lineage>
</organism>
<protein>
    <submittedName>
        <fullName evidence="2">Bacillithiol biosynthesis BshC</fullName>
    </submittedName>
</protein>
<feature type="domain" description="Bacillithiol biosynthesis BshC N-terminal Rossmann-like" evidence="1">
    <location>
        <begin position="287"/>
        <end position="341"/>
    </location>
</feature>
<accession>A0A956RQ47</accession>
<evidence type="ECO:0000259" key="1">
    <source>
        <dbReference type="Pfam" id="PF10079"/>
    </source>
</evidence>
<dbReference type="EMBL" id="JAGQHR010000501">
    <property type="protein sequence ID" value="MCA9728878.1"/>
    <property type="molecule type" value="Genomic_DNA"/>
</dbReference>
<comment type="caution">
    <text evidence="2">The sequence shown here is derived from an EMBL/GenBank/DDBJ whole genome shotgun (WGS) entry which is preliminary data.</text>
</comment>
<dbReference type="Proteomes" id="UP000697710">
    <property type="component" value="Unassembled WGS sequence"/>
</dbReference>
<reference evidence="2" key="2">
    <citation type="journal article" date="2021" name="Microbiome">
        <title>Successional dynamics and alternative stable states in a saline activated sludge microbial community over 9 years.</title>
        <authorList>
            <person name="Wang Y."/>
            <person name="Ye J."/>
            <person name="Ju F."/>
            <person name="Liu L."/>
            <person name="Boyd J.A."/>
            <person name="Deng Y."/>
            <person name="Parks D.H."/>
            <person name="Jiang X."/>
            <person name="Yin X."/>
            <person name="Woodcroft B.J."/>
            <person name="Tyson G.W."/>
            <person name="Hugenholtz P."/>
            <person name="Polz M.F."/>
            <person name="Zhang T."/>
        </authorList>
    </citation>
    <scope>NUCLEOTIDE SEQUENCE</scope>
    <source>
        <strain evidence="2">HKST-UBA01</strain>
    </source>
</reference>
<name>A0A956RQ47_UNCEI</name>
<feature type="domain" description="Bacillithiol biosynthesis BshC N-terminal Rossmann-like" evidence="1">
    <location>
        <begin position="65"/>
        <end position="281"/>
    </location>
</feature>
<dbReference type="InterPro" id="IPR055398">
    <property type="entry name" value="Rossmann-like_BshC"/>
</dbReference>
<sequence>MKSIGVIQGQSLRGTLGGDAPLADVLSTRARLRFGPGPFTGDLHDTLVKRDIARGAPAGAIERARAVSEGRGLVVLAGQQPALWGGPLYSLYKLIAAIDIAAWLEARAGVPVLPVFWIVGDDSDFGEVSSIWLPTSQGRIVKVRDEEVPPSGTCIGTLPASRQRTLLQAHAETWREHPRGAEIWATFSAALEEVDTWAAAQAAIFHRLLPEDPFLVVDGGDPALLDVAQDFLRGPNARTVAMLLEEGAVEARAAGIEPAFEADLATRMLFRIDGDQRKAVDGAPGASELLAPNVLLRPCLQDWVFPNLATICGPSEIRYRMQLGPLYRALAVSEPVRLPRLHALLVPPIAPEPDAALDGYGPLLEDPAAWIDRRVAESMPTSLIADLGNLRDHLRTEAARLGGQARGLDPSLDQLFESAAGKADYQLDRMLEGVRGKVRHRLLQSRPLWSGLVDFLRPRDREQERVLSLGTPFLSDAGTGEGLRREAARSRDALLSGDDPRAAQAVLLLDAWHLPEEDRS</sequence>
<dbReference type="AlphaFoldDB" id="A0A956RQ47"/>
<gene>
    <name evidence="2" type="primary">bshC</name>
    <name evidence="2" type="ORF">KC729_14400</name>
</gene>
<proteinExistence type="predicted"/>
<reference evidence="2" key="1">
    <citation type="submission" date="2020-04" db="EMBL/GenBank/DDBJ databases">
        <authorList>
            <person name="Zhang T."/>
        </authorList>
    </citation>
    <scope>NUCLEOTIDE SEQUENCE</scope>
    <source>
        <strain evidence="2">HKST-UBA01</strain>
    </source>
</reference>
<evidence type="ECO:0000313" key="3">
    <source>
        <dbReference type="Proteomes" id="UP000697710"/>
    </source>
</evidence>
<evidence type="ECO:0000313" key="2">
    <source>
        <dbReference type="EMBL" id="MCA9728878.1"/>
    </source>
</evidence>